<dbReference type="Proteomes" id="UP000186817">
    <property type="component" value="Unassembled WGS sequence"/>
</dbReference>
<dbReference type="PANTHER" id="PTHR37423">
    <property type="entry name" value="SOLUBLE LYTIC MUREIN TRANSGLYCOSYLASE-RELATED"/>
    <property type="match status" value="1"/>
</dbReference>
<protein>
    <submittedName>
        <fullName evidence="3">Putative murein lytic transglycosylase YjbJ</fullName>
    </submittedName>
</protein>
<dbReference type="CDD" id="cd00254">
    <property type="entry name" value="LT-like"/>
    <property type="match status" value="1"/>
</dbReference>
<dbReference type="Gene3D" id="1.10.530.10">
    <property type="match status" value="1"/>
</dbReference>
<feature type="domain" description="Transglycosylase SLT" evidence="1">
    <location>
        <begin position="234"/>
        <end position="333"/>
    </location>
</feature>
<accession>A0A1Q9BVY8</accession>
<dbReference type="InterPro" id="IPR036286">
    <property type="entry name" value="LexA/Signal_pep-like_sf"/>
</dbReference>
<dbReference type="PRINTS" id="PR00727">
    <property type="entry name" value="LEADERPTASE"/>
</dbReference>
<dbReference type="InterPro" id="IPR023346">
    <property type="entry name" value="Lysozyme-like_dom_sf"/>
</dbReference>
<dbReference type="Gene3D" id="2.10.109.10">
    <property type="entry name" value="Umud Fragment, subunit A"/>
    <property type="match status" value="1"/>
</dbReference>
<dbReference type="GO" id="GO:0006465">
    <property type="term" value="P:signal peptide processing"/>
    <property type="evidence" value="ECO:0007669"/>
    <property type="project" value="InterPro"/>
</dbReference>
<dbReference type="Pfam" id="PF01464">
    <property type="entry name" value="SLT"/>
    <property type="match status" value="1"/>
</dbReference>
<dbReference type="GO" id="GO:0016020">
    <property type="term" value="C:membrane"/>
    <property type="evidence" value="ECO:0007669"/>
    <property type="project" value="InterPro"/>
</dbReference>
<dbReference type="InterPro" id="IPR019533">
    <property type="entry name" value="Peptidase_S26"/>
</dbReference>
<dbReference type="OrthoDB" id="308440at2759"/>
<dbReference type="InterPro" id="IPR000223">
    <property type="entry name" value="Pept_S26A_signal_pept_1"/>
</dbReference>
<dbReference type="InterPro" id="IPR008258">
    <property type="entry name" value="Transglycosylase_SLT_dom_1"/>
</dbReference>
<proteinExistence type="predicted"/>
<dbReference type="SUPFAM" id="SSF51306">
    <property type="entry name" value="LexA/Signal peptidase"/>
    <property type="match status" value="1"/>
</dbReference>
<keyword evidence="4" id="KW-1185">Reference proteome</keyword>
<dbReference type="EMBL" id="LSRX01003109">
    <property type="protein sequence ID" value="OLP74868.1"/>
    <property type="molecule type" value="Genomic_DNA"/>
</dbReference>
<dbReference type="AlphaFoldDB" id="A0A1Q9BVY8"/>
<evidence type="ECO:0000313" key="3">
    <source>
        <dbReference type="EMBL" id="OLP74868.1"/>
    </source>
</evidence>
<dbReference type="GO" id="GO:0004252">
    <property type="term" value="F:serine-type endopeptidase activity"/>
    <property type="evidence" value="ECO:0007669"/>
    <property type="project" value="InterPro"/>
</dbReference>
<dbReference type="CDD" id="cd06530">
    <property type="entry name" value="S26_SPase_I"/>
    <property type="match status" value="1"/>
</dbReference>
<evidence type="ECO:0000259" key="1">
    <source>
        <dbReference type="Pfam" id="PF01464"/>
    </source>
</evidence>
<organism evidence="3 4">
    <name type="scientific">Symbiodinium microadriaticum</name>
    <name type="common">Dinoflagellate</name>
    <name type="synonym">Zooxanthella microadriatica</name>
    <dbReference type="NCBI Taxonomy" id="2951"/>
    <lineage>
        <taxon>Eukaryota</taxon>
        <taxon>Sar</taxon>
        <taxon>Alveolata</taxon>
        <taxon>Dinophyceae</taxon>
        <taxon>Suessiales</taxon>
        <taxon>Symbiodiniaceae</taxon>
        <taxon>Symbiodinium</taxon>
    </lineage>
</organism>
<dbReference type="PANTHER" id="PTHR37423:SF2">
    <property type="entry name" value="MEMBRANE-BOUND LYTIC MUREIN TRANSGLYCOSYLASE C"/>
    <property type="match status" value="1"/>
</dbReference>
<reference evidence="3 4" key="1">
    <citation type="submission" date="2016-02" db="EMBL/GenBank/DDBJ databases">
        <title>Genome analysis of coral dinoflagellate symbionts highlights evolutionary adaptations to a symbiotic lifestyle.</title>
        <authorList>
            <person name="Aranda M."/>
            <person name="Li Y."/>
            <person name="Liew Y.J."/>
            <person name="Baumgarten S."/>
            <person name="Simakov O."/>
            <person name="Wilson M."/>
            <person name="Piel J."/>
            <person name="Ashoor H."/>
            <person name="Bougouffa S."/>
            <person name="Bajic V.B."/>
            <person name="Ryu T."/>
            <person name="Ravasi T."/>
            <person name="Bayer T."/>
            <person name="Micklem G."/>
            <person name="Kim H."/>
            <person name="Bhak J."/>
            <person name="Lajeunesse T.C."/>
            <person name="Voolstra C.R."/>
        </authorList>
    </citation>
    <scope>NUCLEOTIDE SEQUENCE [LARGE SCALE GENOMIC DNA]</scope>
    <source>
        <strain evidence="3 4">CCMP2467</strain>
    </source>
</reference>
<comment type="caution">
    <text evidence="3">The sequence shown here is derived from an EMBL/GenBank/DDBJ whole genome shotgun (WGS) entry which is preliminary data.</text>
</comment>
<gene>
    <name evidence="3" type="primary">yjbJ</name>
    <name evidence="3" type="ORF">AK812_SmicGene45472</name>
</gene>
<feature type="domain" description="Peptidase S26" evidence="2">
    <location>
        <begin position="20"/>
        <end position="176"/>
    </location>
</feature>
<sequence>MAAMLAGGRGRMMSPSRVLVLTLVAGLVVGISVVGQPQPWLVWNLSASAPIGLYRLTSGEPGAGDFALIRPTGSLEALLVSRGYLPAGVPLIKRVAAVAGDNVCAFNHAIIVNGDVRAVQLQSDRAGRSLPRWSGCGVLVGGEYFLLGENAALSFDSRYFGPVTGSDVIGRLVPLWVWRDSTDRAQAGSRIVVGDAGRDLRSRVVDGWLSRMASLAAFAAPAEAASFDGLRDHVKEAAQRFGLPESWITAVIAAESNGDPAAVSPKGAMGLMQLMPGTWRELRDRHALLDDPFDPRANILAGTAYLAMMHDRFGYPALFAAYNAGPGRYAAHLRTGKPLPAETRAYVKRIEQMLEPGRGSGLARPKRPVLPGQSSKLPSRWRDLFFPVQ</sequence>
<evidence type="ECO:0000259" key="2">
    <source>
        <dbReference type="Pfam" id="PF10502"/>
    </source>
</evidence>
<dbReference type="Pfam" id="PF10502">
    <property type="entry name" value="Peptidase_S26"/>
    <property type="match status" value="1"/>
</dbReference>
<name>A0A1Q9BVY8_SYMMI</name>
<evidence type="ECO:0000313" key="4">
    <source>
        <dbReference type="Proteomes" id="UP000186817"/>
    </source>
</evidence>
<dbReference type="SUPFAM" id="SSF53955">
    <property type="entry name" value="Lysozyme-like"/>
    <property type="match status" value="1"/>
</dbReference>